<sequence length="121" mass="14213">NDGAAHLLLFAAKFLPSTSSEMEPPRCLEALRSKSSLDKRRIMEFPYRWLLQTQPHPISRVPVRPNASQRCHFLEHHALPVTQRQQPGESIQMFSRYEQMWRHVTNELTFTMPVLATLLFW</sequence>
<dbReference type="Proteomes" id="UP001627284">
    <property type="component" value="Unassembled WGS sequence"/>
</dbReference>
<feature type="non-terminal residue" evidence="1">
    <location>
        <position position="1"/>
    </location>
</feature>
<dbReference type="AlphaFoldDB" id="A0ABD2RPN1"/>
<accession>A0ABD2RPN1</accession>
<dbReference type="EMBL" id="JBJKTR010000018">
    <property type="protein sequence ID" value="KAL3333835.1"/>
    <property type="molecule type" value="Genomic_DNA"/>
</dbReference>
<evidence type="ECO:0000313" key="2">
    <source>
        <dbReference type="Proteomes" id="UP001627284"/>
    </source>
</evidence>
<evidence type="ECO:0000313" key="1">
    <source>
        <dbReference type="EMBL" id="KAL3333835.1"/>
    </source>
</evidence>
<protein>
    <submittedName>
        <fullName evidence="1">Uncharacterized protein</fullName>
    </submittedName>
</protein>
<comment type="caution">
    <text evidence="1">The sequence shown here is derived from an EMBL/GenBank/DDBJ whole genome shotgun (WGS) entry which is preliminary data.</text>
</comment>
<proteinExistence type="predicted"/>
<gene>
    <name evidence="1" type="ORF">AABB24_030547</name>
</gene>
<organism evidence="1 2">
    <name type="scientific">Solanum stoloniferum</name>
    <dbReference type="NCBI Taxonomy" id="62892"/>
    <lineage>
        <taxon>Eukaryota</taxon>
        <taxon>Viridiplantae</taxon>
        <taxon>Streptophyta</taxon>
        <taxon>Embryophyta</taxon>
        <taxon>Tracheophyta</taxon>
        <taxon>Spermatophyta</taxon>
        <taxon>Magnoliopsida</taxon>
        <taxon>eudicotyledons</taxon>
        <taxon>Gunneridae</taxon>
        <taxon>Pentapetalae</taxon>
        <taxon>asterids</taxon>
        <taxon>lamiids</taxon>
        <taxon>Solanales</taxon>
        <taxon>Solanaceae</taxon>
        <taxon>Solanoideae</taxon>
        <taxon>Solaneae</taxon>
        <taxon>Solanum</taxon>
    </lineage>
</organism>
<reference evidence="1 2" key="1">
    <citation type="submission" date="2024-05" db="EMBL/GenBank/DDBJ databases">
        <title>De novo assembly of an allotetraploid wild potato.</title>
        <authorList>
            <person name="Hosaka A.J."/>
        </authorList>
    </citation>
    <scope>NUCLEOTIDE SEQUENCE [LARGE SCALE GENOMIC DNA]</scope>
    <source>
        <tissue evidence="1">Young leaves</tissue>
    </source>
</reference>
<keyword evidence="2" id="KW-1185">Reference proteome</keyword>
<name>A0ABD2RPN1_9SOLN</name>